<evidence type="ECO:0000313" key="1">
    <source>
        <dbReference type="EMBL" id="KTD23384.1"/>
    </source>
</evidence>
<dbReference type="AlphaFoldDB" id="A0A0W0VTK2"/>
<comment type="caution">
    <text evidence="1">The sequence shown here is derived from an EMBL/GenBank/DDBJ whole genome shotgun (WGS) entry which is preliminary data.</text>
</comment>
<protein>
    <submittedName>
        <fullName evidence="1">Uncharacterized protein</fullName>
    </submittedName>
</protein>
<sequence>MSAQDLLNDLQKIIEPYDWSKEVRFNWIRQFSRSLVFFRNPEYAYEFDKLTQEEFLSPKGIIAINRFLNGHASSDLKIAGIKKALLDRGYDGEQESKSWKRTDTTHKVYCALAKAIVAFERDEKFSRETFVKPN</sequence>
<dbReference type="EMBL" id="LNYI01000015">
    <property type="protein sequence ID" value="KTD23384.1"/>
    <property type="molecule type" value="Genomic_DNA"/>
</dbReference>
<evidence type="ECO:0000313" key="2">
    <source>
        <dbReference type="Proteomes" id="UP000054869"/>
    </source>
</evidence>
<dbReference type="OrthoDB" id="5644293at2"/>
<reference evidence="1 2" key="1">
    <citation type="submission" date="2015-11" db="EMBL/GenBank/DDBJ databases">
        <title>Genomic analysis of 38 Legionella species identifies large and diverse effector repertoires.</title>
        <authorList>
            <person name="Burstein D."/>
            <person name="Amaro F."/>
            <person name="Zusman T."/>
            <person name="Lifshitz Z."/>
            <person name="Cohen O."/>
            <person name="Gilbert J.A."/>
            <person name="Pupko T."/>
            <person name="Shuman H.A."/>
            <person name="Segal G."/>
        </authorList>
    </citation>
    <scope>NUCLEOTIDE SEQUENCE [LARGE SCALE GENOMIC DNA]</scope>
    <source>
        <strain evidence="1 2">ATCC 49751</strain>
    </source>
</reference>
<name>A0A0W0VTK2_9GAMM</name>
<gene>
    <name evidence="1" type="ORF">Llan_0883</name>
</gene>
<dbReference type="PATRIC" id="fig|45067.4.peg.916"/>
<dbReference type="STRING" id="45067.Llan_0883"/>
<accession>A0A0W0VTK2</accession>
<proteinExistence type="predicted"/>
<keyword evidence="2" id="KW-1185">Reference proteome</keyword>
<dbReference type="Proteomes" id="UP000054869">
    <property type="component" value="Unassembled WGS sequence"/>
</dbReference>
<dbReference type="RefSeq" id="WP_028373534.1">
    <property type="nucleotide sequence ID" value="NZ_CAAAJD010000013.1"/>
</dbReference>
<organism evidence="1 2">
    <name type="scientific">Legionella lansingensis</name>
    <dbReference type="NCBI Taxonomy" id="45067"/>
    <lineage>
        <taxon>Bacteria</taxon>
        <taxon>Pseudomonadati</taxon>
        <taxon>Pseudomonadota</taxon>
        <taxon>Gammaproteobacteria</taxon>
        <taxon>Legionellales</taxon>
        <taxon>Legionellaceae</taxon>
        <taxon>Legionella</taxon>
    </lineage>
</organism>